<gene>
    <name evidence="2" type="ORF">MOO44_01140</name>
</gene>
<dbReference type="EMBL" id="CP093360">
    <property type="protein sequence ID" value="UQS85955.1"/>
    <property type="molecule type" value="Genomic_DNA"/>
</dbReference>
<name>A0A976RQF6_9LACO</name>
<organism evidence="2 3">
    <name type="scientific">Nicoliella spurrieriana</name>
    <dbReference type="NCBI Taxonomy" id="2925830"/>
    <lineage>
        <taxon>Bacteria</taxon>
        <taxon>Bacillati</taxon>
        <taxon>Bacillota</taxon>
        <taxon>Bacilli</taxon>
        <taxon>Lactobacillales</taxon>
        <taxon>Lactobacillaceae</taxon>
        <taxon>Nicoliella</taxon>
    </lineage>
</organism>
<evidence type="ECO:0000256" key="1">
    <source>
        <dbReference type="SAM" id="SignalP"/>
    </source>
</evidence>
<accession>A0A976RQF6</accession>
<protein>
    <submittedName>
        <fullName evidence="2">Uncharacterized protein</fullName>
    </submittedName>
</protein>
<dbReference type="RefSeq" id="WP_260115764.1">
    <property type="nucleotide sequence ID" value="NZ_CP093360.1"/>
</dbReference>
<dbReference type="KEGG" id="lbe:MOO44_01140"/>
<keyword evidence="3" id="KW-1185">Reference proteome</keyword>
<evidence type="ECO:0000313" key="3">
    <source>
        <dbReference type="Proteomes" id="UP000831181"/>
    </source>
</evidence>
<dbReference type="AlphaFoldDB" id="A0A976RQF6"/>
<reference evidence="2" key="1">
    <citation type="journal article" date="2022" name="Int. J. Syst. Evol. Microbiol.">
        <title>Apilactobacillus apisilvae sp. nov., Nicolia spurrieriana gen. nov. sp. nov., Bombilactobacillus folatiphilus sp. nov. and Bombilactobacillus thymidiniphilus sp. nov., four new lactic acid bacterial isolates from stingless bees Tetragonula carbonaria and Austroplebeia australis.</title>
        <authorList>
            <person name="Oliphant S.A."/>
            <person name="Watson-Haigh N.S."/>
            <person name="Sumby K.M."/>
            <person name="Gardner J."/>
            <person name="Groom S."/>
            <person name="Jiranek V."/>
        </authorList>
    </citation>
    <scope>NUCLEOTIDE SEQUENCE</scope>
    <source>
        <strain evidence="2">SGEP1_A5</strain>
    </source>
</reference>
<dbReference type="Proteomes" id="UP000831181">
    <property type="component" value="Plasmid p1unnamed"/>
</dbReference>
<feature type="chain" id="PRO_5037561779" evidence="1">
    <location>
        <begin position="25"/>
        <end position="166"/>
    </location>
</feature>
<sequence length="166" mass="18741">MKISKLMTASMVGVMILTTEASFASANASKWYKGIPSFAKVNPYKPWMSTKKFDKKNGYYYRQIIFADNNGVGNGFYKFHNNGKGVVTIGGGAPIIGYPYYKKIGSNTYEVKSTKNIQDTGKNLVKFQKSGKKVKAWVKYSDKSWEYVGPLKRVKLENVYKTDPLK</sequence>
<keyword evidence="1" id="KW-0732">Signal</keyword>
<keyword evidence="2" id="KW-0614">Plasmid</keyword>
<evidence type="ECO:0000313" key="2">
    <source>
        <dbReference type="EMBL" id="UQS85955.1"/>
    </source>
</evidence>
<geneLocation type="plasmid" evidence="2 3">
    <name>p1unnamed</name>
</geneLocation>
<proteinExistence type="predicted"/>
<feature type="signal peptide" evidence="1">
    <location>
        <begin position="1"/>
        <end position="24"/>
    </location>
</feature>